<evidence type="ECO:0000313" key="6">
    <source>
        <dbReference type="Proteomes" id="UP001597059"/>
    </source>
</evidence>
<keyword evidence="1" id="KW-0813">Transport</keyword>
<evidence type="ECO:0000256" key="1">
    <source>
        <dbReference type="ARBA" id="ARBA00022448"/>
    </source>
</evidence>
<dbReference type="InterPro" id="IPR050319">
    <property type="entry name" value="ABC_transp_ATP-bind"/>
</dbReference>
<dbReference type="RefSeq" id="WP_377369748.1">
    <property type="nucleotide sequence ID" value="NZ_JBHTMN010000018.1"/>
</dbReference>
<evidence type="ECO:0000256" key="2">
    <source>
        <dbReference type="ARBA" id="ARBA00022741"/>
    </source>
</evidence>
<dbReference type="EMBL" id="JBHTMN010000018">
    <property type="protein sequence ID" value="MFD1385000.1"/>
    <property type="molecule type" value="Genomic_DNA"/>
</dbReference>
<dbReference type="InterPro" id="IPR003439">
    <property type="entry name" value="ABC_transporter-like_ATP-bd"/>
</dbReference>
<proteinExistence type="predicted"/>
<keyword evidence="6" id="KW-1185">Reference proteome</keyword>
<evidence type="ECO:0000313" key="5">
    <source>
        <dbReference type="EMBL" id="MFD1385000.1"/>
    </source>
</evidence>
<dbReference type="GO" id="GO:0005524">
    <property type="term" value="F:ATP binding"/>
    <property type="evidence" value="ECO:0007669"/>
    <property type="project" value="UniProtKB-KW"/>
</dbReference>
<protein>
    <submittedName>
        <fullName evidence="5">ABC transporter ATP-binding protein</fullName>
    </submittedName>
</protein>
<accession>A0ABW4B8N1</accession>
<dbReference type="InterPro" id="IPR027417">
    <property type="entry name" value="P-loop_NTPase"/>
</dbReference>
<dbReference type="InterPro" id="IPR003593">
    <property type="entry name" value="AAA+_ATPase"/>
</dbReference>
<dbReference type="PANTHER" id="PTHR43776">
    <property type="entry name" value="TRANSPORT ATP-BINDING PROTEIN"/>
    <property type="match status" value="1"/>
</dbReference>
<dbReference type="Gene3D" id="3.40.50.300">
    <property type="entry name" value="P-loop containing nucleotide triphosphate hydrolases"/>
    <property type="match status" value="1"/>
</dbReference>
<dbReference type="Pfam" id="PF00005">
    <property type="entry name" value="ABC_tran"/>
    <property type="match status" value="1"/>
</dbReference>
<comment type="caution">
    <text evidence="5">The sequence shown here is derived from an EMBL/GenBank/DDBJ whole genome shotgun (WGS) entry which is preliminary data.</text>
</comment>
<dbReference type="Proteomes" id="UP001597059">
    <property type="component" value="Unassembled WGS sequence"/>
</dbReference>
<reference evidence="6" key="1">
    <citation type="journal article" date="2019" name="Int. J. Syst. Evol. Microbiol.">
        <title>The Global Catalogue of Microorganisms (GCM) 10K type strain sequencing project: providing services to taxonomists for standard genome sequencing and annotation.</title>
        <authorList>
            <consortium name="The Broad Institute Genomics Platform"/>
            <consortium name="The Broad Institute Genome Sequencing Center for Infectious Disease"/>
            <person name="Wu L."/>
            <person name="Ma J."/>
        </authorList>
    </citation>
    <scope>NUCLEOTIDE SEQUENCE [LARGE SCALE GENOMIC DNA]</scope>
    <source>
        <strain evidence="6">JCM 30774</strain>
    </source>
</reference>
<dbReference type="SUPFAM" id="SSF52540">
    <property type="entry name" value="P-loop containing nucleoside triphosphate hydrolases"/>
    <property type="match status" value="1"/>
</dbReference>
<gene>
    <name evidence="5" type="ORF">ACFQ45_16710</name>
</gene>
<keyword evidence="3 5" id="KW-0067">ATP-binding</keyword>
<organism evidence="5 6">
    <name type="scientific">Rhodanobacter aciditrophus</name>
    <dbReference type="NCBI Taxonomy" id="1623218"/>
    <lineage>
        <taxon>Bacteria</taxon>
        <taxon>Pseudomonadati</taxon>
        <taxon>Pseudomonadota</taxon>
        <taxon>Gammaproteobacteria</taxon>
        <taxon>Lysobacterales</taxon>
        <taxon>Rhodanobacteraceae</taxon>
        <taxon>Rhodanobacter</taxon>
    </lineage>
</organism>
<sequence>MKVPNTLMLDGKGIQFDDVCVSFYNRPKWLGGKEYKALDKITLNFGQNSLAVVGPSGAGKSTLIDLLFGSKKPSSGRVTAFGQTLPLTSKCHQRAICRAMSLVPQEPHTSLNPFYSVRQILAEPLNNMGIGGDHESLIHGALEDVGLSQTLLDFNAGQLSTGQAQRVAIARALVLEPQILVADEPTSSLDPVSRQRLIDLLNSLKERRNMKLLLVTHDLTAAQALCDEMLVLSHGKVIEHNQTTKVMQQPSHTTTQALIAAQPCLSLKHHPLPTI</sequence>
<feature type="domain" description="ABC transporter" evidence="4">
    <location>
        <begin position="14"/>
        <end position="259"/>
    </location>
</feature>
<dbReference type="PROSITE" id="PS50893">
    <property type="entry name" value="ABC_TRANSPORTER_2"/>
    <property type="match status" value="1"/>
</dbReference>
<keyword evidence="2" id="KW-0547">Nucleotide-binding</keyword>
<dbReference type="SMART" id="SM00382">
    <property type="entry name" value="AAA"/>
    <property type="match status" value="1"/>
</dbReference>
<dbReference type="CDD" id="cd03257">
    <property type="entry name" value="ABC_NikE_OppD_transporters"/>
    <property type="match status" value="1"/>
</dbReference>
<name>A0ABW4B8N1_9GAMM</name>
<evidence type="ECO:0000256" key="3">
    <source>
        <dbReference type="ARBA" id="ARBA00022840"/>
    </source>
</evidence>
<evidence type="ECO:0000259" key="4">
    <source>
        <dbReference type="PROSITE" id="PS50893"/>
    </source>
</evidence>